<sequence length="55" mass="6364">MIVTEIHERTLERGFTLMLMVSPSVMPGHRPDVVIHVEEFPLKCFDVCAMMNDLF</sequence>
<name>A0A0F8Y9E8_9ZZZZ</name>
<feature type="non-terminal residue" evidence="1">
    <location>
        <position position="55"/>
    </location>
</feature>
<proteinExistence type="predicted"/>
<protein>
    <submittedName>
        <fullName evidence="1">Uncharacterized protein</fullName>
    </submittedName>
</protein>
<dbReference type="EMBL" id="LAZR01054695">
    <property type="protein sequence ID" value="KKK77988.1"/>
    <property type="molecule type" value="Genomic_DNA"/>
</dbReference>
<comment type="caution">
    <text evidence="1">The sequence shown here is derived from an EMBL/GenBank/DDBJ whole genome shotgun (WGS) entry which is preliminary data.</text>
</comment>
<gene>
    <name evidence="1" type="ORF">LCGC14_2848050</name>
</gene>
<evidence type="ECO:0000313" key="1">
    <source>
        <dbReference type="EMBL" id="KKK77988.1"/>
    </source>
</evidence>
<accession>A0A0F8Y9E8</accession>
<organism evidence="1">
    <name type="scientific">marine sediment metagenome</name>
    <dbReference type="NCBI Taxonomy" id="412755"/>
    <lineage>
        <taxon>unclassified sequences</taxon>
        <taxon>metagenomes</taxon>
        <taxon>ecological metagenomes</taxon>
    </lineage>
</organism>
<dbReference type="AlphaFoldDB" id="A0A0F8Y9E8"/>
<reference evidence="1" key="1">
    <citation type="journal article" date="2015" name="Nature">
        <title>Complex archaea that bridge the gap between prokaryotes and eukaryotes.</title>
        <authorList>
            <person name="Spang A."/>
            <person name="Saw J.H."/>
            <person name="Jorgensen S.L."/>
            <person name="Zaremba-Niedzwiedzka K."/>
            <person name="Martijn J."/>
            <person name="Lind A.E."/>
            <person name="van Eijk R."/>
            <person name="Schleper C."/>
            <person name="Guy L."/>
            <person name="Ettema T.J."/>
        </authorList>
    </citation>
    <scope>NUCLEOTIDE SEQUENCE</scope>
</reference>